<evidence type="ECO:0000256" key="3">
    <source>
        <dbReference type="ARBA" id="ARBA00022840"/>
    </source>
</evidence>
<dbReference type="GO" id="GO:0005524">
    <property type="term" value="F:ATP binding"/>
    <property type="evidence" value="ECO:0007669"/>
    <property type="project" value="UniProtKB-KW"/>
</dbReference>
<dbReference type="InterPro" id="IPR027417">
    <property type="entry name" value="P-loop_NTPase"/>
</dbReference>
<sequence length="257" mass="29124">MSKAQQLQLNGIYKSYNNLPVLEDIHLQVFSGDIYTLIGKNGAGKTTLLEMLVGLTAPDQGEIYYNQQQVQASSLHWKRNIGVALNMDHLIQTLTVEEYLHLLGSIYGLDQATAASRSKSLINFFYEPEEKIAKPIRSYSSGMKKKALICAAFIHNPAILLLDEPFTFLDPAACSRLCDFLSQQRQAGKIILLSSHDLLYIDKIATRIGVLDNKQLILDSDYENFKQENDFFKDNKMLKKILNYDSKNLTVLEEILK</sequence>
<dbReference type="RefSeq" id="WP_146780930.1">
    <property type="nucleotide sequence ID" value="NZ_CP042434.1"/>
</dbReference>
<dbReference type="CDD" id="cd03230">
    <property type="entry name" value="ABC_DR_subfamily_A"/>
    <property type="match status" value="1"/>
</dbReference>
<dbReference type="PROSITE" id="PS50893">
    <property type="entry name" value="ABC_TRANSPORTER_2"/>
    <property type="match status" value="1"/>
</dbReference>
<dbReference type="InterPro" id="IPR003439">
    <property type="entry name" value="ABC_transporter-like_ATP-bd"/>
</dbReference>
<reference evidence="5 6" key="1">
    <citation type="journal article" date="2017" name="Int. J. Syst. Evol. Microbiol.">
        <title>Arachidicoccus ginsenosidivorans sp. nov., with ginsenoside-converting activity isolated from ginseng cultivating soil.</title>
        <authorList>
            <person name="Siddiqi M.Z."/>
            <person name="Aslam Z."/>
            <person name="Im W.T."/>
        </authorList>
    </citation>
    <scope>NUCLEOTIDE SEQUENCE [LARGE SCALE GENOMIC DNA]</scope>
    <source>
        <strain evidence="5 6">Gsoil 809</strain>
    </source>
</reference>
<keyword evidence="3 5" id="KW-0067">ATP-binding</keyword>
<keyword evidence="6" id="KW-1185">Reference proteome</keyword>
<organism evidence="5 6">
    <name type="scientific">Arachidicoccus ginsenosidivorans</name>
    <dbReference type="NCBI Taxonomy" id="496057"/>
    <lineage>
        <taxon>Bacteria</taxon>
        <taxon>Pseudomonadati</taxon>
        <taxon>Bacteroidota</taxon>
        <taxon>Chitinophagia</taxon>
        <taxon>Chitinophagales</taxon>
        <taxon>Chitinophagaceae</taxon>
        <taxon>Arachidicoccus</taxon>
    </lineage>
</organism>
<name>A0A5B8VKQ2_9BACT</name>
<dbReference type="PANTHER" id="PTHR42939:SF1">
    <property type="entry name" value="ABC TRANSPORTER ATP-BINDING PROTEIN ALBC-RELATED"/>
    <property type="match status" value="1"/>
</dbReference>
<dbReference type="InterPro" id="IPR003593">
    <property type="entry name" value="AAA+_ATPase"/>
</dbReference>
<proteinExistence type="predicted"/>
<evidence type="ECO:0000259" key="4">
    <source>
        <dbReference type="PROSITE" id="PS50893"/>
    </source>
</evidence>
<keyword evidence="1" id="KW-0813">Transport</keyword>
<evidence type="ECO:0000313" key="6">
    <source>
        <dbReference type="Proteomes" id="UP000321291"/>
    </source>
</evidence>
<dbReference type="SUPFAM" id="SSF52540">
    <property type="entry name" value="P-loop containing nucleoside triphosphate hydrolases"/>
    <property type="match status" value="1"/>
</dbReference>
<dbReference type="InterPro" id="IPR017871">
    <property type="entry name" value="ABC_transporter-like_CS"/>
</dbReference>
<keyword evidence="2" id="KW-0547">Nucleotide-binding</keyword>
<evidence type="ECO:0000313" key="5">
    <source>
        <dbReference type="EMBL" id="QEC71552.1"/>
    </source>
</evidence>
<dbReference type="KEGG" id="agi:FSB73_07600"/>
<feature type="domain" description="ABC transporter" evidence="4">
    <location>
        <begin position="7"/>
        <end position="238"/>
    </location>
</feature>
<dbReference type="SMART" id="SM00382">
    <property type="entry name" value="AAA"/>
    <property type="match status" value="1"/>
</dbReference>
<dbReference type="AlphaFoldDB" id="A0A5B8VKQ2"/>
<dbReference type="InterPro" id="IPR051782">
    <property type="entry name" value="ABC_Transporter_VariousFunc"/>
</dbReference>
<dbReference type="EMBL" id="CP042434">
    <property type="protein sequence ID" value="QEC71552.1"/>
    <property type="molecule type" value="Genomic_DNA"/>
</dbReference>
<evidence type="ECO:0000256" key="1">
    <source>
        <dbReference type="ARBA" id="ARBA00022448"/>
    </source>
</evidence>
<dbReference type="PANTHER" id="PTHR42939">
    <property type="entry name" value="ABC TRANSPORTER ATP-BINDING PROTEIN ALBC-RELATED"/>
    <property type="match status" value="1"/>
</dbReference>
<accession>A0A5B8VKQ2</accession>
<dbReference type="Gene3D" id="3.40.50.300">
    <property type="entry name" value="P-loop containing nucleotide triphosphate hydrolases"/>
    <property type="match status" value="1"/>
</dbReference>
<gene>
    <name evidence="5" type="ORF">FSB73_07600</name>
</gene>
<dbReference type="Proteomes" id="UP000321291">
    <property type="component" value="Chromosome"/>
</dbReference>
<dbReference type="GO" id="GO:0016887">
    <property type="term" value="F:ATP hydrolysis activity"/>
    <property type="evidence" value="ECO:0007669"/>
    <property type="project" value="InterPro"/>
</dbReference>
<dbReference type="Pfam" id="PF00005">
    <property type="entry name" value="ABC_tran"/>
    <property type="match status" value="1"/>
</dbReference>
<protein>
    <submittedName>
        <fullName evidence="5">ABC transporter ATP-binding protein</fullName>
    </submittedName>
</protein>
<evidence type="ECO:0000256" key="2">
    <source>
        <dbReference type="ARBA" id="ARBA00022741"/>
    </source>
</evidence>
<dbReference type="PROSITE" id="PS00211">
    <property type="entry name" value="ABC_TRANSPORTER_1"/>
    <property type="match status" value="1"/>
</dbReference>
<dbReference type="OrthoDB" id="9808363at2"/>